<evidence type="ECO:0000313" key="4">
    <source>
        <dbReference type="Proteomes" id="UP001055153"/>
    </source>
</evidence>
<dbReference type="Proteomes" id="UP001055153">
    <property type="component" value="Unassembled WGS sequence"/>
</dbReference>
<organism evidence="3 4">
    <name type="scientific">Methylobacterium isbiliense</name>
    <dbReference type="NCBI Taxonomy" id="315478"/>
    <lineage>
        <taxon>Bacteria</taxon>
        <taxon>Pseudomonadati</taxon>
        <taxon>Pseudomonadota</taxon>
        <taxon>Alphaproteobacteria</taxon>
        <taxon>Hyphomicrobiales</taxon>
        <taxon>Methylobacteriaceae</taxon>
        <taxon>Methylobacterium</taxon>
    </lineage>
</organism>
<evidence type="ECO:0000313" key="3">
    <source>
        <dbReference type="EMBL" id="GJE02777.1"/>
    </source>
</evidence>
<evidence type="ECO:0000256" key="1">
    <source>
        <dbReference type="SAM" id="MobiDB-lite"/>
    </source>
</evidence>
<keyword evidence="2" id="KW-1133">Transmembrane helix</keyword>
<feature type="region of interest" description="Disordered" evidence="1">
    <location>
        <begin position="65"/>
        <end position="89"/>
    </location>
</feature>
<keyword evidence="2" id="KW-0472">Membrane</keyword>
<dbReference type="EMBL" id="BPQQ01000060">
    <property type="protein sequence ID" value="GJE02777.1"/>
    <property type="molecule type" value="Genomic_DNA"/>
</dbReference>
<protein>
    <submittedName>
        <fullName evidence="3">Uncharacterized protein</fullName>
    </submittedName>
</protein>
<sequence length="89" mass="9393">MVVMTPVMTVAPAPMPVMVVVAPAPRPVMMAMAPVMVVAVSPVLHVLQGLGLGLRRQAGGCAQRRRLRAGGQGGRNLERAQDGERGQQR</sequence>
<keyword evidence="2" id="KW-0812">Transmembrane</keyword>
<accession>A0ABQ4SI15</accession>
<feature type="transmembrane region" description="Helical" evidence="2">
    <location>
        <begin position="28"/>
        <end position="47"/>
    </location>
</feature>
<name>A0ABQ4SI15_9HYPH</name>
<feature type="compositionally biased region" description="Basic and acidic residues" evidence="1">
    <location>
        <begin position="76"/>
        <end position="89"/>
    </location>
</feature>
<gene>
    <name evidence="3" type="ORF">GMJLKIPL_4726</name>
</gene>
<evidence type="ECO:0000256" key="2">
    <source>
        <dbReference type="SAM" id="Phobius"/>
    </source>
</evidence>
<reference evidence="3" key="1">
    <citation type="journal article" date="2021" name="Front. Microbiol.">
        <title>Comprehensive Comparative Genomics and Phenotyping of Methylobacterium Species.</title>
        <authorList>
            <person name="Alessa O."/>
            <person name="Ogura Y."/>
            <person name="Fujitani Y."/>
            <person name="Takami H."/>
            <person name="Hayashi T."/>
            <person name="Sahin N."/>
            <person name="Tani A."/>
        </authorList>
    </citation>
    <scope>NUCLEOTIDE SEQUENCE</scope>
    <source>
        <strain evidence="3">DSM 17168</strain>
    </source>
</reference>
<reference evidence="3" key="2">
    <citation type="submission" date="2021-08" db="EMBL/GenBank/DDBJ databases">
        <authorList>
            <person name="Tani A."/>
            <person name="Ola A."/>
            <person name="Ogura Y."/>
            <person name="Katsura K."/>
            <person name="Hayashi T."/>
        </authorList>
    </citation>
    <scope>NUCLEOTIDE SEQUENCE</scope>
    <source>
        <strain evidence="3">DSM 17168</strain>
    </source>
</reference>
<comment type="caution">
    <text evidence="3">The sequence shown here is derived from an EMBL/GenBank/DDBJ whole genome shotgun (WGS) entry which is preliminary data.</text>
</comment>
<keyword evidence="4" id="KW-1185">Reference proteome</keyword>
<proteinExistence type="predicted"/>